<keyword evidence="2" id="KW-1133">Transmembrane helix</keyword>
<dbReference type="Proteomes" id="UP000266841">
    <property type="component" value="Unassembled WGS sequence"/>
</dbReference>
<dbReference type="EMBL" id="AGNL01012046">
    <property type="protein sequence ID" value="EJK68104.1"/>
    <property type="molecule type" value="Genomic_DNA"/>
</dbReference>
<protein>
    <submittedName>
        <fullName evidence="3">Uncharacterized protein</fullName>
    </submittedName>
</protein>
<keyword evidence="2" id="KW-0472">Membrane</keyword>
<evidence type="ECO:0000313" key="4">
    <source>
        <dbReference type="Proteomes" id="UP000266841"/>
    </source>
</evidence>
<keyword evidence="2" id="KW-0812">Transmembrane</keyword>
<sequence>MAPAPGSVAAPGPGSRDDDISELSDGRKTVAQRLRDQPTWAIVLEVLAALAGLVGTAVAVYEVFFKVDAGGGVGGGGGGVEGTGAGLDSDCFVRTEERRTACNGGINC</sequence>
<gene>
    <name evidence="3" type="ORF">THAOC_10750</name>
</gene>
<proteinExistence type="predicted"/>
<evidence type="ECO:0000256" key="1">
    <source>
        <dbReference type="SAM" id="MobiDB-lite"/>
    </source>
</evidence>
<feature type="non-terminal residue" evidence="3">
    <location>
        <position position="108"/>
    </location>
</feature>
<evidence type="ECO:0000256" key="2">
    <source>
        <dbReference type="SAM" id="Phobius"/>
    </source>
</evidence>
<comment type="caution">
    <text evidence="3">The sequence shown here is derived from an EMBL/GenBank/DDBJ whole genome shotgun (WGS) entry which is preliminary data.</text>
</comment>
<feature type="transmembrane region" description="Helical" evidence="2">
    <location>
        <begin position="40"/>
        <end position="61"/>
    </location>
</feature>
<name>K0ST18_THAOC</name>
<keyword evidence="4" id="KW-1185">Reference proteome</keyword>
<dbReference type="AlphaFoldDB" id="K0ST18"/>
<feature type="compositionally biased region" description="Low complexity" evidence="1">
    <location>
        <begin position="1"/>
        <end position="14"/>
    </location>
</feature>
<organism evidence="3 4">
    <name type="scientific">Thalassiosira oceanica</name>
    <name type="common">Marine diatom</name>
    <dbReference type="NCBI Taxonomy" id="159749"/>
    <lineage>
        <taxon>Eukaryota</taxon>
        <taxon>Sar</taxon>
        <taxon>Stramenopiles</taxon>
        <taxon>Ochrophyta</taxon>
        <taxon>Bacillariophyta</taxon>
        <taxon>Coscinodiscophyceae</taxon>
        <taxon>Thalassiosirophycidae</taxon>
        <taxon>Thalassiosirales</taxon>
        <taxon>Thalassiosiraceae</taxon>
        <taxon>Thalassiosira</taxon>
    </lineage>
</organism>
<reference evidence="3 4" key="1">
    <citation type="journal article" date="2012" name="Genome Biol.">
        <title>Genome and low-iron response of an oceanic diatom adapted to chronic iron limitation.</title>
        <authorList>
            <person name="Lommer M."/>
            <person name="Specht M."/>
            <person name="Roy A.S."/>
            <person name="Kraemer L."/>
            <person name="Andreson R."/>
            <person name="Gutowska M.A."/>
            <person name="Wolf J."/>
            <person name="Bergner S.V."/>
            <person name="Schilhabel M.B."/>
            <person name="Klostermeier U.C."/>
            <person name="Beiko R.G."/>
            <person name="Rosenstiel P."/>
            <person name="Hippler M."/>
            <person name="Laroche J."/>
        </authorList>
    </citation>
    <scope>NUCLEOTIDE SEQUENCE [LARGE SCALE GENOMIC DNA]</scope>
    <source>
        <strain evidence="3 4">CCMP1005</strain>
    </source>
</reference>
<feature type="region of interest" description="Disordered" evidence="1">
    <location>
        <begin position="1"/>
        <end position="27"/>
    </location>
</feature>
<evidence type="ECO:0000313" key="3">
    <source>
        <dbReference type="EMBL" id="EJK68104.1"/>
    </source>
</evidence>
<accession>K0ST18</accession>